<feature type="domain" description="HAMP" evidence="13">
    <location>
        <begin position="217"/>
        <end position="270"/>
    </location>
</feature>
<evidence type="ECO:0000256" key="8">
    <source>
        <dbReference type="ARBA" id="ARBA00022989"/>
    </source>
</evidence>
<dbReference type="SMART" id="SM00304">
    <property type="entry name" value="HAMP"/>
    <property type="match status" value="1"/>
</dbReference>
<evidence type="ECO:0000256" key="11">
    <source>
        <dbReference type="SAM" id="Phobius"/>
    </source>
</evidence>
<dbReference type="InterPro" id="IPR050428">
    <property type="entry name" value="TCS_sensor_his_kinase"/>
</dbReference>
<feature type="transmembrane region" description="Helical" evidence="11">
    <location>
        <begin position="190"/>
        <end position="215"/>
    </location>
</feature>
<dbReference type="InterPro" id="IPR036097">
    <property type="entry name" value="HisK_dim/P_sf"/>
</dbReference>
<comment type="catalytic activity">
    <reaction evidence="1">
        <text>ATP + protein L-histidine = ADP + protein N-phospho-L-histidine.</text>
        <dbReference type="EC" id="2.7.13.3"/>
    </reaction>
</comment>
<evidence type="ECO:0000256" key="2">
    <source>
        <dbReference type="ARBA" id="ARBA00004370"/>
    </source>
</evidence>
<dbReference type="SUPFAM" id="SSF55874">
    <property type="entry name" value="ATPase domain of HSP90 chaperone/DNA topoisomerase II/histidine kinase"/>
    <property type="match status" value="1"/>
</dbReference>
<dbReference type="InterPro" id="IPR003660">
    <property type="entry name" value="HAMP_dom"/>
</dbReference>
<dbReference type="RefSeq" id="WP_168045842.1">
    <property type="nucleotide sequence ID" value="NZ_JAATJM010000001.1"/>
</dbReference>
<dbReference type="SMART" id="SM00387">
    <property type="entry name" value="HATPase_c"/>
    <property type="match status" value="1"/>
</dbReference>
<name>A0A7X5YKQ5_9CAUL</name>
<dbReference type="SUPFAM" id="SSF47384">
    <property type="entry name" value="Homodimeric domain of signal transducing histidine kinase"/>
    <property type="match status" value="1"/>
</dbReference>
<dbReference type="Pfam" id="PF02518">
    <property type="entry name" value="HATPase_c"/>
    <property type="match status" value="1"/>
</dbReference>
<evidence type="ECO:0000256" key="3">
    <source>
        <dbReference type="ARBA" id="ARBA00012438"/>
    </source>
</evidence>
<evidence type="ECO:0000256" key="6">
    <source>
        <dbReference type="ARBA" id="ARBA00022692"/>
    </source>
</evidence>
<dbReference type="GO" id="GO:0005886">
    <property type="term" value="C:plasma membrane"/>
    <property type="evidence" value="ECO:0007669"/>
    <property type="project" value="TreeGrafter"/>
</dbReference>
<dbReference type="SMART" id="SM00388">
    <property type="entry name" value="HisKA"/>
    <property type="match status" value="1"/>
</dbReference>
<evidence type="ECO:0000256" key="1">
    <source>
        <dbReference type="ARBA" id="ARBA00000085"/>
    </source>
</evidence>
<dbReference type="PANTHER" id="PTHR45436:SF8">
    <property type="entry name" value="HISTIDINE KINASE"/>
    <property type="match status" value="1"/>
</dbReference>
<evidence type="ECO:0000256" key="4">
    <source>
        <dbReference type="ARBA" id="ARBA00022553"/>
    </source>
</evidence>
<dbReference type="AlphaFoldDB" id="A0A7X5YKQ5"/>
<dbReference type="PROSITE" id="PS50885">
    <property type="entry name" value="HAMP"/>
    <property type="match status" value="1"/>
</dbReference>
<dbReference type="InterPro" id="IPR005467">
    <property type="entry name" value="His_kinase_dom"/>
</dbReference>
<dbReference type="EC" id="2.7.13.3" evidence="3"/>
<evidence type="ECO:0000256" key="10">
    <source>
        <dbReference type="SAM" id="MobiDB-lite"/>
    </source>
</evidence>
<accession>A0A7X5YKQ5</accession>
<organism evidence="14 15">
    <name type="scientific">Brevundimonas alba</name>
    <dbReference type="NCBI Taxonomy" id="74314"/>
    <lineage>
        <taxon>Bacteria</taxon>
        <taxon>Pseudomonadati</taxon>
        <taxon>Pseudomonadota</taxon>
        <taxon>Alphaproteobacteria</taxon>
        <taxon>Caulobacterales</taxon>
        <taxon>Caulobacteraceae</taxon>
        <taxon>Brevundimonas</taxon>
    </lineage>
</organism>
<sequence>MAGRSTGLTGWLARRTSTQLAAAMGVLSALALSGSLLITGAAVRMDQREKAALAALDDYSAMVTKLGSETSLSAERLTEADAAWLSAWLSAFQSGPARDAGTLEETCRTGRGGAGVRFIRAPVGKPAGLAALDAIRGERAGRLGKDVYVVRLDRGVLCPSRSVEVVVVRRTFGALDIAVGRTVDRSGRAWGWAVAAVIATGLLLLVIGLAAAAVARRRLTGAVTEVSRALDRAAVGDFSVRAPETAVAPELTELTGHVNRTLDRLDELLSWLRDSADQLAHDFRTPLARASVRLERLRASATTPEARKLIDEARSDLAEITRSMNETMALRDGEAWAFESVRLDELAAQAAELYQPLAEESAVAIRVEAEPVSVLGVRSLLQRAVTNLVDNAIKFSPPGGVVTLRASVEDGRPILSVADQGPGFASDRQTGAPPPADGRESHGMGLAFVRAILKRHGAVMTVDDGRPGAVVTARFSR</sequence>
<protein>
    <recommendedName>
        <fullName evidence="3">histidine kinase</fullName>
        <ecNumber evidence="3">2.7.13.3</ecNumber>
    </recommendedName>
</protein>
<feature type="transmembrane region" description="Helical" evidence="11">
    <location>
        <begin position="20"/>
        <end position="43"/>
    </location>
</feature>
<keyword evidence="4" id="KW-0597">Phosphoprotein</keyword>
<dbReference type="InterPro" id="IPR003594">
    <property type="entry name" value="HATPase_dom"/>
</dbReference>
<dbReference type="GO" id="GO:0000155">
    <property type="term" value="F:phosphorelay sensor kinase activity"/>
    <property type="evidence" value="ECO:0007669"/>
    <property type="project" value="InterPro"/>
</dbReference>
<evidence type="ECO:0000259" key="13">
    <source>
        <dbReference type="PROSITE" id="PS50885"/>
    </source>
</evidence>
<evidence type="ECO:0000256" key="5">
    <source>
        <dbReference type="ARBA" id="ARBA00022679"/>
    </source>
</evidence>
<evidence type="ECO:0000259" key="12">
    <source>
        <dbReference type="PROSITE" id="PS50109"/>
    </source>
</evidence>
<gene>
    <name evidence="14" type="ORF">GGQ87_001269</name>
</gene>
<keyword evidence="5" id="KW-0808">Transferase</keyword>
<dbReference type="Pfam" id="PF00672">
    <property type="entry name" value="HAMP"/>
    <property type="match status" value="1"/>
</dbReference>
<evidence type="ECO:0000313" key="14">
    <source>
        <dbReference type="EMBL" id="NJC41011.1"/>
    </source>
</evidence>
<dbReference type="Gene3D" id="3.30.565.10">
    <property type="entry name" value="Histidine kinase-like ATPase, C-terminal domain"/>
    <property type="match status" value="1"/>
</dbReference>
<dbReference type="Proteomes" id="UP000587415">
    <property type="component" value="Unassembled WGS sequence"/>
</dbReference>
<keyword evidence="7 14" id="KW-0418">Kinase</keyword>
<keyword evidence="8 11" id="KW-1133">Transmembrane helix</keyword>
<dbReference type="InterPro" id="IPR036890">
    <property type="entry name" value="HATPase_C_sf"/>
</dbReference>
<evidence type="ECO:0000256" key="9">
    <source>
        <dbReference type="ARBA" id="ARBA00023012"/>
    </source>
</evidence>
<dbReference type="PROSITE" id="PS50109">
    <property type="entry name" value="HIS_KIN"/>
    <property type="match status" value="1"/>
</dbReference>
<keyword evidence="15" id="KW-1185">Reference proteome</keyword>
<feature type="region of interest" description="Disordered" evidence="10">
    <location>
        <begin position="418"/>
        <end position="441"/>
    </location>
</feature>
<keyword evidence="6 11" id="KW-0812">Transmembrane</keyword>
<keyword evidence="9" id="KW-0902">Two-component regulatory system</keyword>
<dbReference type="PANTHER" id="PTHR45436">
    <property type="entry name" value="SENSOR HISTIDINE KINASE YKOH"/>
    <property type="match status" value="1"/>
</dbReference>
<dbReference type="InterPro" id="IPR003661">
    <property type="entry name" value="HisK_dim/P_dom"/>
</dbReference>
<dbReference type="Gene3D" id="1.10.287.130">
    <property type="match status" value="1"/>
</dbReference>
<feature type="domain" description="Histidine kinase" evidence="12">
    <location>
        <begin position="278"/>
        <end position="477"/>
    </location>
</feature>
<evidence type="ECO:0000313" key="15">
    <source>
        <dbReference type="Proteomes" id="UP000587415"/>
    </source>
</evidence>
<comment type="caution">
    <text evidence="14">The sequence shown here is derived from an EMBL/GenBank/DDBJ whole genome shotgun (WGS) entry which is preliminary data.</text>
</comment>
<proteinExistence type="predicted"/>
<reference evidence="14 15" key="1">
    <citation type="submission" date="2020-03" db="EMBL/GenBank/DDBJ databases">
        <title>Genomic Encyclopedia of Type Strains, Phase IV (KMG-IV): sequencing the most valuable type-strain genomes for metagenomic binning, comparative biology and taxonomic classification.</title>
        <authorList>
            <person name="Goeker M."/>
        </authorList>
    </citation>
    <scope>NUCLEOTIDE SEQUENCE [LARGE SCALE GENOMIC DNA]</scope>
    <source>
        <strain evidence="14 15">DSM 4736</strain>
    </source>
</reference>
<keyword evidence="11" id="KW-0472">Membrane</keyword>
<evidence type="ECO:0000256" key="7">
    <source>
        <dbReference type="ARBA" id="ARBA00022777"/>
    </source>
</evidence>
<comment type="subcellular location">
    <subcellularLocation>
        <location evidence="2">Membrane</location>
    </subcellularLocation>
</comment>
<dbReference type="EMBL" id="JAATJM010000001">
    <property type="protein sequence ID" value="NJC41011.1"/>
    <property type="molecule type" value="Genomic_DNA"/>
</dbReference>
<dbReference type="CDD" id="cd00075">
    <property type="entry name" value="HATPase"/>
    <property type="match status" value="1"/>
</dbReference>